<dbReference type="AlphaFoldDB" id="A0A2R5GMM6"/>
<reference evidence="2 3" key="1">
    <citation type="submission" date="2017-12" db="EMBL/GenBank/DDBJ databases">
        <title>Sequencing, de novo assembly and annotation of complete genome of a new Thraustochytrid species, strain FCC1311.</title>
        <authorList>
            <person name="Sedici K."/>
            <person name="Godart F."/>
            <person name="Aiese Cigliano R."/>
            <person name="Sanseverino W."/>
            <person name="Barakat M."/>
            <person name="Ortet P."/>
            <person name="Marechal E."/>
            <person name="Cagnac O."/>
            <person name="Amato A."/>
        </authorList>
    </citation>
    <scope>NUCLEOTIDE SEQUENCE [LARGE SCALE GENOMIC DNA]</scope>
</reference>
<comment type="caution">
    <text evidence="2">The sequence shown here is derived from an EMBL/GenBank/DDBJ whole genome shotgun (WGS) entry which is preliminary data.</text>
</comment>
<dbReference type="Proteomes" id="UP000241890">
    <property type="component" value="Unassembled WGS sequence"/>
</dbReference>
<evidence type="ECO:0000313" key="2">
    <source>
        <dbReference type="EMBL" id="GBG32136.1"/>
    </source>
</evidence>
<dbReference type="InParanoid" id="A0A2R5GMM6"/>
<evidence type="ECO:0000313" key="3">
    <source>
        <dbReference type="Proteomes" id="UP000241890"/>
    </source>
</evidence>
<gene>
    <name evidence="2" type="ORF">FCC1311_083612</name>
</gene>
<accession>A0A2R5GMM6</accession>
<feature type="coiled-coil region" evidence="1">
    <location>
        <begin position="46"/>
        <end position="90"/>
    </location>
</feature>
<dbReference type="EMBL" id="BEYU01000115">
    <property type="protein sequence ID" value="GBG32136.1"/>
    <property type="molecule type" value="Genomic_DNA"/>
</dbReference>
<proteinExistence type="predicted"/>
<evidence type="ECO:0000256" key="1">
    <source>
        <dbReference type="SAM" id="Coils"/>
    </source>
</evidence>
<keyword evidence="1" id="KW-0175">Coiled coil</keyword>
<organism evidence="2 3">
    <name type="scientific">Hondaea fermentalgiana</name>
    <dbReference type="NCBI Taxonomy" id="2315210"/>
    <lineage>
        <taxon>Eukaryota</taxon>
        <taxon>Sar</taxon>
        <taxon>Stramenopiles</taxon>
        <taxon>Bigyra</taxon>
        <taxon>Labyrinthulomycetes</taxon>
        <taxon>Thraustochytrida</taxon>
        <taxon>Thraustochytriidae</taxon>
        <taxon>Hondaea</taxon>
    </lineage>
</organism>
<protein>
    <submittedName>
        <fullName evidence="2">Uncharacterized protein</fullName>
    </submittedName>
</protein>
<keyword evidence="3" id="KW-1185">Reference proteome</keyword>
<sequence length="112" mass="13203">MRGSWIAGMLKNDPVDLHLVAQITKEEHQREVEAEEKVELELLNARDAALEEHERHQVAARRLRDRETMLQNQRLARARVEARAKAHEAQILVEQRLLEREEFERKFGQSIC</sequence>
<name>A0A2R5GMM6_9STRA</name>